<reference evidence="8" key="3">
    <citation type="submission" date="2016-03" db="EMBL/GenBank/DDBJ databases">
        <authorList>
            <person name="Ploux O."/>
        </authorList>
    </citation>
    <scope>NUCLEOTIDE SEQUENCE [LARGE SCALE GENOMIC DNA]</scope>
    <source>
        <strain evidence="8">BS258</strain>
    </source>
</reference>
<comment type="similarity">
    <text evidence="2">Belongs to the AB hydrolase superfamily. MetX family.</text>
</comment>
<proteinExistence type="inferred from homology"/>
<comment type="pathway">
    <text evidence="2">Amino-acid biosynthesis; L-methionine biosynthesis via de novo pathway; O-acetyl-L-homoserine from L-homoserine: step 1/1.</text>
</comment>
<dbReference type="PATRIC" id="fig|1703.6.peg.861"/>
<dbReference type="RefSeq" id="WP_039207574.1">
    <property type="nucleotide sequence ID" value="NZ_CP014869.1"/>
</dbReference>
<dbReference type="HAMAP" id="MF_00296">
    <property type="entry name" value="MetX_acyltransf"/>
    <property type="match status" value="1"/>
</dbReference>
<feature type="binding site" evidence="2">
    <location>
        <position position="325"/>
    </location>
    <ligand>
        <name>substrate</name>
    </ligand>
</feature>
<dbReference type="GO" id="GO:0009092">
    <property type="term" value="P:homoserine metabolic process"/>
    <property type="evidence" value="ECO:0007669"/>
    <property type="project" value="TreeGrafter"/>
</dbReference>
<feature type="domain" description="AB hydrolase-1" evidence="4">
    <location>
        <begin position="42"/>
        <end position="330"/>
    </location>
</feature>
<feature type="active site" description="Nucleophile" evidence="2 3">
    <location>
        <position position="136"/>
    </location>
</feature>
<dbReference type="OrthoDB" id="9800754at2"/>
<dbReference type="InterPro" id="IPR008220">
    <property type="entry name" value="HAT_MetX-like"/>
</dbReference>
<comment type="function">
    <text evidence="2">Transfers an acetyl group from acetyl-CoA to L-homoserine, forming acetyl-L-homoserine.</text>
</comment>
<evidence type="ECO:0000313" key="7">
    <source>
        <dbReference type="Proteomes" id="UP000031488"/>
    </source>
</evidence>
<dbReference type="PANTHER" id="PTHR32268">
    <property type="entry name" value="HOMOSERINE O-ACETYLTRANSFERASE"/>
    <property type="match status" value="1"/>
</dbReference>
<keyword evidence="7" id="KW-1185">Reference proteome</keyword>
<keyword evidence="1 2" id="KW-0808">Transferase</keyword>
<feature type="active site" evidence="2 3">
    <location>
        <position position="294"/>
    </location>
</feature>
<comment type="catalytic activity">
    <reaction evidence="2">
        <text>L-homoserine + acetyl-CoA = O-acetyl-L-homoserine + CoA</text>
        <dbReference type="Rhea" id="RHEA:13701"/>
        <dbReference type="ChEBI" id="CHEBI:57287"/>
        <dbReference type="ChEBI" id="CHEBI:57288"/>
        <dbReference type="ChEBI" id="CHEBI:57476"/>
        <dbReference type="ChEBI" id="CHEBI:57716"/>
        <dbReference type="EC" id="2.3.1.31"/>
    </reaction>
</comment>
<gene>
    <name evidence="2" type="primary">metXA</name>
    <name evidence="5" type="ORF">A2T55_09440</name>
    <name evidence="6" type="ORF">AE0388_0975</name>
</gene>
<feature type="binding site" evidence="2">
    <location>
        <position position="206"/>
    </location>
    <ligand>
        <name>substrate</name>
    </ligand>
</feature>
<dbReference type="PANTHER" id="PTHR32268:SF11">
    <property type="entry name" value="HOMOSERINE O-ACETYLTRANSFERASE"/>
    <property type="match status" value="1"/>
</dbReference>
<keyword evidence="2" id="KW-0963">Cytoplasm</keyword>
<reference evidence="6 7" key="1">
    <citation type="submission" date="2014-11" db="EMBL/GenBank/DDBJ databases">
        <title>Draft Genome Sequence of Brevibacterium linens AE038-8.</title>
        <authorList>
            <person name="Maizel D."/>
            <person name="Utturkar S.M."/>
            <person name="Brown S.D."/>
            <person name="Ferrero M."/>
            <person name="Rosen B.P."/>
        </authorList>
    </citation>
    <scope>NUCLEOTIDE SEQUENCE [LARGE SCALE GENOMIC DNA]</scope>
    <source>
        <strain evidence="6 7">AE038-8</strain>
    </source>
</reference>
<dbReference type="EMBL" id="CP014869">
    <property type="protein sequence ID" value="AMT93974.1"/>
    <property type="molecule type" value="Genomic_DNA"/>
</dbReference>
<comment type="subunit">
    <text evidence="2">Homodimer.</text>
</comment>
<comment type="subcellular location">
    <subcellularLocation>
        <location evidence="2">Cytoplasm</location>
    </subcellularLocation>
</comment>
<dbReference type="UniPathway" id="UPA00051">
    <property type="reaction ID" value="UER00074"/>
</dbReference>
<evidence type="ECO:0000256" key="1">
    <source>
        <dbReference type="ARBA" id="ARBA00022679"/>
    </source>
</evidence>
<evidence type="ECO:0000313" key="8">
    <source>
        <dbReference type="Proteomes" id="UP000075950"/>
    </source>
</evidence>
<dbReference type="STRING" id="1703.BLSMQ_2106"/>
<dbReference type="EMBL" id="JTJZ01000015">
    <property type="protein sequence ID" value="KHS53487.1"/>
    <property type="molecule type" value="Genomic_DNA"/>
</dbReference>
<reference evidence="5" key="2">
    <citation type="submission" date="2016-03" db="EMBL/GenBank/DDBJ databases">
        <authorList>
            <person name="Zhu Y."/>
            <person name="Sun C."/>
        </authorList>
    </citation>
    <scope>NUCLEOTIDE SEQUENCE</scope>
    <source>
        <strain evidence="5">BS258</strain>
    </source>
</reference>
<evidence type="ECO:0000256" key="3">
    <source>
        <dbReference type="PIRSR" id="PIRSR000443-1"/>
    </source>
</evidence>
<dbReference type="EC" id="2.3.1.31" evidence="2"/>
<dbReference type="GO" id="GO:0005737">
    <property type="term" value="C:cytoplasm"/>
    <property type="evidence" value="ECO:0007669"/>
    <property type="project" value="UniProtKB-SubCell"/>
</dbReference>
<dbReference type="Proteomes" id="UP000031488">
    <property type="component" value="Unassembled WGS sequence"/>
</dbReference>
<dbReference type="Gene3D" id="3.40.50.1820">
    <property type="entry name" value="alpha/beta hydrolase"/>
    <property type="match status" value="1"/>
</dbReference>
<dbReference type="NCBIfam" id="TIGR01392">
    <property type="entry name" value="homoserO_Ac_trn"/>
    <property type="match status" value="1"/>
</dbReference>
<dbReference type="InterPro" id="IPR029058">
    <property type="entry name" value="AB_hydrolase_fold"/>
</dbReference>
<keyword evidence="2" id="KW-0028">Amino-acid biosynthesis</keyword>
<accession>A0A142NMH0</accession>
<dbReference type="AlphaFoldDB" id="A0A0B9AVW3"/>
<dbReference type="NCBIfam" id="NF001209">
    <property type="entry name" value="PRK00175.1"/>
    <property type="match status" value="1"/>
</dbReference>
<sequence length="344" mass="37631">MTTQSTSVERILGFGTDSGHTFGTVEIAYETFGTLNADRSNAILIEHALTGDTRVTEWWAGVVGPGEAVDTDKYFVVCANSLGGCSGTTGPQSTYDDGLAYGSRFPRVSIRDMARLEHNLTQILGIDSWVAVIGGSMGGARALEFALLDNRKVRKCAVIAAPAFCEADQIAWAMMQERAIELDADYYSGDYSAVGRFPGHGLGLARQIAHLTYRNDADLNERFSRRLRSEDYYEVSSYLDHQAKKLTARFDPHSYLVLTRALRDHDVRRGRSSDLTVALADACTDNLVVSVSSDRLFPPEQVGILAEALPGRVRHNVIDSPVGHDGFLTETEKISAVLADFLND</sequence>
<keyword evidence="2 6" id="KW-0012">Acyltransferase</keyword>
<evidence type="ECO:0000313" key="5">
    <source>
        <dbReference type="EMBL" id="AMT93974.1"/>
    </source>
</evidence>
<dbReference type="Pfam" id="PF00561">
    <property type="entry name" value="Abhydrolase_1"/>
    <property type="match status" value="1"/>
</dbReference>
<dbReference type="PIRSF" id="PIRSF000443">
    <property type="entry name" value="Homoser_Ac_trans"/>
    <property type="match status" value="1"/>
</dbReference>
<protein>
    <recommendedName>
        <fullName evidence="2">Homoserine O-acetyltransferase</fullName>
        <shortName evidence="2">HAT</shortName>
        <ecNumber evidence="2">2.3.1.31</ecNumber>
    </recommendedName>
    <alternativeName>
        <fullName evidence="2">Homoserine transacetylase</fullName>
        <shortName evidence="2">HTA</shortName>
    </alternativeName>
</protein>
<dbReference type="Proteomes" id="UP000075950">
    <property type="component" value="Chromosome"/>
</dbReference>
<dbReference type="InterPro" id="IPR000073">
    <property type="entry name" value="AB_hydrolase_1"/>
</dbReference>
<feature type="active site" evidence="2 3">
    <location>
        <position position="324"/>
    </location>
</feature>
<name>A0A0B9AVW3_BRELN</name>
<evidence type="ECO:0000313" key="6">
    <source>
        <dbReference type="EMBL" id="KHS53487.1"/>
    </source>
</evidence>
<keyword evidence="2" id="KW-0486">Methionine biosynthesis</keyword>
<dbReference type="KEGG" id="bly:A2T55_09440"/>
<dbReference type="GO" id="GO:0004414">
    <property type="term" value="F:homoserine O-acetyltransferase activity"/>
    <property type="evidence" value="ECO:0007669"/>
    <property type="project" value="UniProtKB-UniRule"/>
</dbReference>
<evidence type="ECO:0000259" key="4">
    <source>
        <dbReference type="Pfam" id="PF00561"/>
    </source>
</evidence>
<dbReference type="SUPFAM" id="SSF53474">
    <property type="entry name" value="alpha/beta-Hydrolases"/>
    <property type="match status" value="1"/>
</dbReference>
<evidence type="ECO:0000256" key="2">
    <source>
        <dbReference type="HAMAP-Rule" id="MF_00296"/>
    </source>
</evidence>
<dbReference type="GO" id="GO:0009086">
    <property type="term" value="P:methionine biosynthetic process"/>
    <property type="evidence" value="ECO:0007669"/>
    <property type="project" value="UniProtKB-UniRule"/>
</dbReference>
<organism evidence="6 7">
    <name type="scientific">Brevibacterium linens</name>
    <dbReference type="NCBI Taxonomy" id="1703"/>
    <lineage>
        <taxon>Bacteria</taxon>
        <taxon>Bacillati</taxon>
        <taxon>Actinomycetota</taxon>
        <taxon>Actinomycetes</taxon>
        <taxon>Micrococcales</taxon>
        <taxon>Brevibacteriaceae</taxon>
        <taxon>Brevibacterium</taxon>
    </lineage>
</organism>
<comment type="caution">
    <text evidence="2">Lacks conserved residue(s) required for the propagation of feature annotation.</text>
</comment>
<accession>A0A0B9AVW3</accession>